<sequence>MAHIRNNSWQTKLWTEEKEVSTFDSIENISDFELLGFAAEFAWGENSKKLEKKVAKRAPSIMHRSNTM</sequence>
<dbReference type="AlphaFoldDB" id="A0A016TUR1"/>
<name>A0A016TUR1_9BILA</name>
<organism evidence="1 2">
    <name type="scientific">Ancylostoma ceylanicum</name>
    <dbReference type="NCBI Taxonomy" id="53326"/>
    <lineage>
        <taxon>Eukaryota</taxon>
        <taxon>Metazoa</taxon>
        <taxon>Ecdysozoa</taxon>
        <taxon>Nematoda</taxon>
        <taxon>Chromadorea</taxon>
        <taxon>Rhabditida</taxon>
        <taxon>Rhabditina</taxon>
        <taxon>Rhabditomorpha</taxon>
        <taxon>Strongyloidea</taxon>
        <taxon>Ancylostomatidae</taxon>
        <taxon>Ancylostomatinae</taxon>
        <taxon>Ancylostoma</taxon>
    </lineage>
</organism>
<gene>
    <name evidence="1" type="primary">Acey_s0074.g887</name>
    <name evidence="1" type="ORF">Y032_0074g887</name>
</gene>
<protein>
    <submittedName>
        <fullName evidence="1">Uncharacterized protein</fullName>
    </submittedName>
</protein>
<keyword evidence="2" id="KW-1185">Reference proteome</keyword>
<reference evidence="2" key="1">
    <citation type="journal article" date="2015" name="Nat. Genet.">
        <title>The genome and transcriptome of the zoonotic hookworm Ancylostoma ceylanicum identify infection-specific gene families.</title>
        <authorList>
            <person name="Schwarz E.M."/>
            <person name="Hu Y."/>
            <person name="Antoshechkin I."/>
            <person name="Miller M.M."/>
            <person name="Sternberg P.W."/>
            <person name="Aroian R.V."/>
        </authorList>
    </citation>
    <scope>NUCLEOTIDE SEQUENCE</scope>
    <source>
        <strain evidence="2">HY135</strain>
    </source>
</reference>
<dbReference type="Proteomes" id="UP000024635">
    <property type="component" value="Unassembled WGS sequence"/>
</dbReference>
<dbReference type="EMBL" id="JARK01001410">
    <property type="protein sequence ID" value="EYC06774.1"/>
    <property type="molecule type" value="Genomic_DNA"/>
</dbReference>
<comment type="caution">
    <text evidence="1">The sequence shown here is derived from an EMBL/GenBank/DDBJ whole genome shotgun (WGS) entry which is preliminary data.</text>
</comment>
<evidence type="ECO:0000313" key="1">
    <source>
        <dbReference type="EMBL" id="EYC06774.1"/>
    </source>
</evidence>
<proteinExistence type="predicted"/>
<evidence type="ECO:0000313" key="2">
    <source>
        <dbReference type="Proteomes" id="UP000024635"/>
    </source>
</evidence>
<accession>A0A016TUR1</accession>